<dbReference type="InterPro" id="IPR003137">
    <property type="entry name" value="PA_domain"/>
</dbReference>
<dbReference type="Gene3D" id="3.30.40.10">
    <property type="entry name" value="Zinc/RING finger domain, C3HC4 (zinc finger)"/>
    <property type="match status" value="1"/>
</dbReference>
<keyword evidence="5" id="KW-0812">Transmembrane</keyword>
<dbReference type="InterPro" id="IPR013083">
    <property type="entry name" value="Znf_RING/FYVE/PHD"/>
</dbReference>
<keyword evidence="15" id="KW-1185">Reference proteome</keyword>
<comment type="catalytic activity">
    <reaction evidence="1">
        <text>S-ubiquitinyl-[E2 ubiquitin-conjugating enzyme]-L-cysteine + [acceptor protein]-L-lysine = [E2 ubiquitin-conjugating enzyme]-L-cysteine + N(6)-ubiquitinyl-[acceptor protein]-L-lysine.</text>
        <dbReference type="EC" id="2.3.2.27"/>
    </reaction>
</comment>
<protein>
    <recommendedName>
        <fullName evidence="3">RING-type E3 ubiquitin transferase</fullName>
        <ecNumber evidence="3">2.3.2.27</ecNumber>
    </recommendedName>
</protein>
<keyword evidence="9" id="KW-0862">Zinc</keyword>
<organism evidence="14 15">
    <name type="scientific">Thraustotheca clavata</name>
    <dbReference type="NCBI Taxonomy" id="74557"/>
    <lineage>
        <taxon>Eukaryota</taxon>
        <taxon>Sar</taxon>
        <taxon>Stramenopiles</taxon>
        <taxon>Oomycota</taxon>
        <taxon>Saprolegniomycetes</taxon>
        <taxon>Saprolegniales</taxon>
        <taxon>Achlyaceae</taxon>
        <taxon>Thraustotheca</taxon>
    </lineage>
</organism>
<evidence type="ECO:0000256" key="3">
    <source>
        <dbReference type="ARBA" id="ARBA00012483"/>
    </source>
</evidence>
<dbReference type="Gene3D" id="3.50.30.30">
    <property type="match status" value="1"/>
</dbReference>
<evidence type="ECO:0000259" key="13">
    <source>
        <dbReference type="PROSITE" id="PS50089"/>
    </source>
</evidence>
<dbReference type="GO" id="GO:0008270">
    <property type="term" value="F:zinc ion binding"/>
    <property type="evidence" value="ECO:0007669"/>
    <property type="project" value="UniProtKB-KW"/>
</dbReference>
<evidence type="ECO:0000256" key="8">
    <source>
        <dbReference type="ARBA" id="ARBA00022786"/>
    </source>
</evidence>
<comment type="caution">
    <text evidence="14">The sequence shown here is derived from an EMBL/GenBank/DDBJ whole genome shotgun (WGS) entry which is preliminary data.</text>
</comment>
<dbReference type="SMART" id="SM00184">
    <property type="entry name" value="RING"/>
    <property type="match status" value="1"/>
</dbReference>
<dbReference type="PANTHER" id="PTHR22937">
    <property type="entry name" value="E3 UBIQUITIN-PROTEIN LIGASE RNF165"/>
    <property type="match status" value="1"/>
</dbReference>
<evidence type="ECO:0000256" key="10">
    <source>
        <dbReference type="ARBA" id="ARBA00022989"/>
    </source>
</evidence>
<dbReference type="Pfam" id="PF02225">
    <property type="entry name" value="PA"/>
    <property type="match status" value="1"/>
</dbReference>
<evidence type="ECO:0000256" key="6">
    <source>
        <dbReference type="ARBA" id="ARBA00022723"/>
    </source>
</evidence>
<evidence type="ECO:0000256" key="9">
    <source>
        <dbReference type="ARBA" id="ARBA00022833"/>
    </source>
</evidence>
<evidence type="ECO:0000256" key="11">
    <source>
        <dbReference type="ARBA" id="ARBA00023136"/>
    </source>
</evidence>
<dbReference type="EMBL" id="JNBS01000619">
    <property type="protein sequence ID" value="OQS04405.1"/>
    <property type="molecule type" value="Genomic_DNA"/>
</dbReference>
<evidence type="ECO:0000256" key="1">
    <source>
        <dbReference type="ARBA" id="ARBA00000900"/>
    </source>
</evidence>
<dbReference type="InterPro" id="IPR046450">
    <property type="entry name" value="PA_dom_sf"/>
</dbReference>
<evidence type="ECO:0000256" key="2">
    <source>
        <dbReference type="ARBA" id="ARBA00004370"/>
    </source>
</evidence>
<evidence type="ECO:0000313" key="15">
    <source>
        <dbReference type="Proteomes" id="UP000243217"/>
    </source>
</evidence>
<dbReference type="InterPro" id="IPR001841">
    <property type="entry name" value="Znf_RING"/>
</dbReference>
<evidence type="ECO:0000256" key="5">
    <source>
        <dbReference type="ARBA" id="ARBA00022692"/>
    </source>
</evidence>
<dbReference type="SUPFAM" id="SSF52025">
    <property type="entry name" value="PA domain"/>
    <property type="match status" value="1"/>
</dbReference>
<dbReference type="OrthoDB" id="1630758at2759"/>
<keyword evidence="6" id="KW-0479">Metal-binding</keyword>
<feature type="domain" description="RING-type" evidence="13">
    <location>
        <begin position="226"/>
        <end position="267"/>
    </location>
</feature>
<dbReference type="GO" id="GO:0061630">
    <property type="term" value="F:ubiquitin protein ligase activity"/>
    <property type="evidence" value="ECO:0007669"/>
    <property type="project" value="UniProtKB-EC"/>
</dbReference>
<dbReference type="PROSITE" id="PS50089">
    <property type="entry name" value="ZF_RING_2"/>
    <property type="match status" value="1"/>
</dbReference>
<reference evidence="14 15" key="1">
    <citation type="journal article" date="2014" name="Genome Biol. Evol.">
        <title>The secreted proteins of Achlya hypogyna and Thraustotheca clavata identify the ancestral oomycete secretome and reveal gene acquisitions by horizontal gene transfer.</title>
        <authorList>
            <person name="Misner I."/>
            <person name="Blouin N."/>
            <person name="Leonard G."/>
            <person name="Richards T.A."/>
            <person name="Lane C.E."/>
        </authorList>
    </citation>
    <scope>NUCLEOTIDE SEQUENCE [LARGE SCALE GENOMIC DNA]</scope>
    <source>
        <strain evidence="14 15">ATCC 34112</strain>
    </source>
</reference>
<evidence type="ECO:0000256" key="7">
    <source>
        <dbReference type="ARBA" id="ARBA00022771"/>
    </source>
</evidence>
<dbReference type="PANTHER" id="PTHR22937:SF65">
    <property type="entry name" value="E3 UBIQUITIN-PROTEIN LIGASE ARK2C"/>
    <property type="match status" value="1"/>
</dbReference>
<dbReference type="Pfam" id="PF13639">
    <property type="entry name" value="zf-RING_2"/>
    <property type="match status" value="1"/>
</dbReference>
<evidence type="ECO:0000256" key="12">
    <source>
        <dbReference type="PROSITE-ProRule" id="PRU00175"/>
    </source>
</evidence>
<keyword evidence="4" id="KW-0808">Transferase</keyword>
<dbReference type="InterPro" id="IPR045191">
    <property type="entry name" value="MBR1/2-like"/>
</dbReference>
<gene>
    <name evidence="14" type="ORF">THRCLA_03353</name>
</gene>
<name>A0A1W0A2B9_9STRA</name>
<dbReference type="Proteomes" id="UP000243217">
    <property type="component" value="Unassembled WGS sequence"/>
</dbReference>
<keyword evidence="7 12" id="KW-0863">Zinc-finger</keyword>
<dbReference type="SUPFAM" id="SSF57850">
    <property type="entry name" value="RING/U-box"/>
    <property type="match status" value="1"/>
</dbReference>
<dbReference type="EC" id="2.3.2.27" evidence="3"/>
<proteinExistence type="predicted"/>
<keyword evidence="11" id="KW-0472">Membrane</keyword>
<sequence length="292" mass="32013">MNNFCTSCQDYVEPVHEGDRRCSVCGEVLTQSNTSHLETTTEGINDISTLMNRLLEAWGIDPNNQEAKQPASEEAVAKLSNFQAGQAITCEVGMVVSGIKGEVIIVPGNFGPCTSIPLSDLIVANPFNGANSLINDVKNKIVIMERGNCTFASKALRAQESGAIAVIIVQTADVWPYTMTDSTGEGNALNIPVFMISSKQGKGLVEYLSTHKAQATIDVRENARECVICQVDIDKADQVTRMPCQHIFHTECLGQWLKIGNSCPICRVEIASKHGRKRTEAEREYLWSDWMS</sequence>
<evidence type="ECO:0000256" key="4">
    <source>
        <dbReference type="ARBA" id="ARBA00022679"/>
    </source>
</evidence>
<keyword evidence="10" id="KW-1133">Transmembrane helix</keyword>
<keyword evidence="8" id="KW-0833">Ubl conjugation pathway</keyword>
<evidence type="ECO:0000313" key="14">
    <source>
        <dbReference type="EMBL" id="OQS04405.1"/>
    </source>
</evidence>
<dbReference type="GO" id="GO:0016020">
    <property type="term" value="C:membrane"/>
    <property type="evidence" value="ECO:0007669"/>
    <property type="project" value="UniProtKB-SubCell"/>
</dbReference>
<dbReference type="STRING" id="74557.A0A1W0A2B9"/>
<comment type="subcellular location">
    <subcellularLocation>
        <location evidence="2">Membrane</location>
    </subcellularLocation>
</comment>
<dbReference type="AlphaFoldDB" id="A0A1W0A2B9"/>
<accession>A0A1W0A2B9</accession>